<dbReference type="GO" id="GO:0046872">
    <property type="term" value="F:metal ion binding"/>
    <property type="evidence" value="ECO:0007669"/>
    <property type="project" value="UniProtKB-KW"/>
</dbReference>
<sequence length="351" mass="40489">MQYKELSRLIEENTDDFIENTMQCVYENRLSEIEGSERAQKSRRDLEYIINYLAESVYFNKQGLFEDFSIWLKSLFKNIGMEENVFRNTYKCLMKSLEKEFQGPERTYIKNIIKDSMNKALQKEESIDSFIREDNPYQDYAEEYLNLLLDNKKKEASQLITDKALSNMGVDEIYLNIFQPVQKEVGRLWHANKVSVAQEHYISSVTQLVMSQLYPHFLSMGGKKGSVVTTAVGNELHEIGIRMIADLLEVDGYDTIHLGANTPNESIVKTIMNNQTKLLGVSVTLPIHLSELENLITMIKNEKLLKDLKIMVGGYAFNRNPELVNEFEIDEYSRDAKDAVKKANSLTEVVD</sequence>
<dbReference type="Pfam" id="PF02310">
    <property type="entry name" value="B12-binding"/>
    <property type="match status" value="1"/>
</dbReference>
<dbReference type="Gene3D" id="1.10.1240.10">
    <property type="entry name" value="Methionine synthase domain"/>
    <property type="match status" value="1"/>
</dbReference>
<keyword evidence="1" id="KW-0479">Metal-binding</keyword>
<evidence type="ECO:0000313" key="4">
    <source>
        <dbReference type="EMBL" id="AGF93596.1"/>
    </source>
</evidence>
<dbReference type="GO" id="GO:0050667">
    <property type="term" value="P:homocysteine metabolic process"/>
    <property type="evidence" value="ECO:0007669"/>
    <property type="project" value="TreeGrafter"/>
</dbReference>
<dbReference type="AlphaFoldDB" id="M1P2G0"/>
<dbReference type="InterPro" id="IPR036594">
    <property type="entry name" value="Meth_synthase_dom"/>
</dbReference>
<proteinExistence type="predicted"/>
<gene>
    <name evidence="4" type="ORF">FLSS-13_0026</name>
</gene>
<feature type="domain" description="B12-binding" evidence="3">
    <location>
        <begin position="224"/>
        <end position="351"/>
    </location>
</feature>
<dbReference type="Gene3D" id="3.40.50.280">
    <property type="entry name" value="Cobalamin-binding domain"/>
    <property type="match status" value="1"/>
</dbReference>
<name>M1P2G0_9ZZZZ</name>
<dbReference type="InterPro" id="IPR003759">
    <property type="entry name" value="Cbl-bd_cap"/>
</dbReference>
<dbReference type="SUPFAM" id="SSF52242">
    <property type="entry name" value="Cobalamin (vitamin B12)-binding domain"/>
    <property type="match status" value="1"/>
</dbReference>
<dbReference type="InterPro" id="IPR036724">
    <property type="entry name" value="Cobalamin-bd_sf"/>
</dbReference>
<keyword evidence="2" id="KW-0170">Cobalt</keyword>
<evidence type="ECO:0000256" key="1">
    <source>
        <dbReference type="ARBA" id="ARBA00022723"/>
    </source>
</evidence>
<dbReference type="GO" id="GO:0031419">
    <property type="term" value="F:cobalamin binding"/>
    <property type="evidence" value="ECO:0007669"/>
    <property type="project" value="InterPro"/>
</dbReference>
<dbReference type="PROSITE" id="PS51332">
    <property type="entry name" value="B12_BINDING"/>
    <property type="match status" value="1"/>
</dbReference>
<dbReference type="Pfam" id="PF02607">
    <property type="entry name" value="B12-binding_2"/>
    <property type="match status" value="1"/>
</dbReference>
<dbReference type="GO" id="GO:0046653">
    <property type="term" value="P:tetrahydrofolate metabolic process"/>
    <property type="evidence" value="ECO:0007669"/>
    <property type="project" value="TreeGrafter"/>
</dbReference>
<dbReference type="InterPro" id="IPR006158">
    <property type="entry name" value="Cobalamin-bd"/>
</dbReference>
<organism evidence="4">
    <name type="scientific">uncultured organism</name>
    <dbReference type="NCBI Taxonomy" id="155900"/>
    <lineage>
        <taxon>unclassified sequences</taxon>
        <taxon>environmental samples</taxon>
    </lineage>
</organism>
<dbReference type="PANTHER" id="PTHR45833:SF1">
    <property type="entry name" value="METHIONINE SYNTHASE"/>
    <property type="match status" value="1"/>
</dbReference>
<dbReference type="GO" id="GO:0008705">
    <property type="term" value="F:methionine synthase activity"/>
    <property type="evidence" value="ECO:0007669"/>
    <property type="project" value="TreeGrafter"/>
</dbReference>
<dbReference type="PANTHER" id="PTHR45833">
    <property type="entry name" value="METHIONINE SYNTHASE"/>
    <property type="match status" value="1"/>
</dbReference>
<accession>M1P2G0</accession>
<evidence type="ECO:0000256" key="2">
    <source>
        <dbReference type="ARBA" id="ARBA00023285"/>
    </source>
</evidence>
<evidence type="ECO:0000259" key="3">
    <source>
        <dbReference type="PROSITE" id="PS51332"/>
    </source>
</evidence>
<reference evidence="4" key="1">
    <citation type="journal article" date="2013" name="Syst. Appl. Microbiol.">
        <title>New insights into the archaeal diversity of a hypersaline microbial mat obtained by a metagenomic approach.</title>
        <authorList>
            <person name="Lopez-Lopez A."/>
            <person name="Richter M."/>
            <person name="Pena A."/>
            <person name="Tamames J."/>
            <person name="Rossello-Mora R."/>
        </authorList>
    </citation>
    <scope>NUCLEOTIDE SEQUENCE</scope>
</reference>
<dbReference type="EMBL" id="JX684099">
    <property type="protein sequence ID" value="AGF93596.1"/>
    <property type="molecule type" value="Genomic_DNA"/>
</dbReference>
<dbReference type="InterPro" id="IPR050554">
    <property type="entry name" value="Met_Synthase/Corrinoid"/>
</dbReference>
<protein>
    <submittedName>
        <fullName evidence="4">Cobalamin B12-binding domain protein</fullName>
    </submittedName>
</protein>